<sequence>MPAVANSLSKVLLSLVLVLSGCGVAPKVLGKIVLEIGTEIAVDAGADYLKQIFTSDEAKGKATLIVSYTNAAGDGVGTNYAIAGADAITTQNVTIEDVKGEIHIVGNGNGIAVTAAGGTTGKIAIELGGAVRKGAGVSSGEDQAATIDGILRWSGRSRSALFAALNDLDACRDVDDATDALRGVANGRAHQIDALQGTDVSALSGGGALRDTLVRALTFSLRADQAFVRWGESGCGKDGNHADGMRYSRSATATKRQFIGRWNPIASGYGLPTYAETGI</sequence>
<comment type="caution">
    <text evidence="1">The sequence shown here is derived from an EMBL/GenBank/DDBJ whole genome shotgun (WGS) entry which is preliminary data.</text>
</comment>
<gene>
    <name evidence="1" type="ORF">Acy02nite_90130</name>
</gene>
<organism evidence="1 2">
    <name type="scientific">Actinoplanes cyaneus</name>
    <dbReference type="NCBI Taxonomy" id="52696"/>
    <lineage>
        <taxon>Bacteria</taxon>
        <taxon>Bacillati</taxon>
        <taxon>Actinomycetota</taxon>
        <taxon>Actinomycetes</taxon>
        <taxon>Micromonosporales</taxon>
        <taxon>Micromonosporaceae</taxon>
        <taxon>Actinoplanes</taxon>
    </lineage>
</organism>
<accession>A0A919IV92</accession>
<name>A0A919IV92_9ACTN</name>
<dbReference type="EMBL" id="BOMH01000099">
    <property type="protein sequence ID" value="GID71132.1"/>
    <property type="molecule type" value="Genomic_DNA"/>
</dbReference>
<reference evidence="1" key="1">
    <citation type="submission" date="2021-01" db="EMBL/GenBank/DDBJ databases">
        <title>Whole genome shotgun sequence of Actinoplanes cyaneus NBRC 14990.</title>
        <authorList>
            <person name="Komaki H."/>
            <person name="Tamura T."/>
        </authorList>
    </citation>
    <scope>NUCLEOTIDE SEQUENCE</scope>
    <source>
        <strain evidence="1">NBRC 14990</strain>
    </source>
</reference>
<dbReference type="Proteomes" id="UP000619479">
    <property type="component" value="Unassembled WGS sequence"/>
</dbReference>
<evidence type="ECO:0000313" key="1">
    <source>
        <dbReference type="EMBL" id="GID71132.1"/>
    </source>
</evidence>
<protein>
    <submittedName>
        <fullName evidence="1">Uncharacterized protein</fullName>
    </submittedName>
</protein>
<keyword evidence="2" id="KW-1185">Reference proteome</keyword>
<dbReference type="AlphaFoldDB" id="A0A919IV92"/>
<proteinExistence type="predicted"/>
<evidence type="ECO:0000313" key="2">
    <source>
        <dbReference type="Proteomes" id="UP000619479"/>
    </source>
</evidence>